<dbReference type="EnsemblPlants" id="TuG1812G0100002955.01.T01">
    <property type="protein sequence ID" value="TuG1812G0100002955.01.T01.cds371344"/>
    <property type="gene ID" value="TuG1812G0100002955.01"/>
</dbReference>
<reference evidence="1" key="3">
    <citation type="submission" date="2022-06" db="UniProtKB">
        <authorList>
            <consortium name="EnsemblPlants"/>
        </authorList>
    </citation>
    <scope>IDENTIFICATION</scope>
</reference>
<name>A0A8R7P143_TRIUA</name>
<keyword evidence="2" id="KW-1185">Reference proteome</keyword>
<protein>
    <submittedName>
        <fullName evidence="1">Uncharacterized protein</fullName>
    </submittedName>
</protein>
<evidence type="ECO:0000313" key="2">
    <source>
        <dbReference type="Proteomes" id="UP000015106"/>
    </source>
</evidence>
<proteinExistence type="predicted"/>
<reference evidence="1" key="2">
    <citation type="submission" date="2018-03" db="EMBL/GenBank/DDBJ databases">
        <title>The Triticum urartu genome reveals the dynamic nature of wheat genome evolution.</title>
        <authorList>
            <person name="Ling H."/>
            <person name="Ma B."/>
            <person name="Shi X."/>
            <person name="Liu H."/>
            <person name="Dong L."/>
            <person name="Sun H."/>
            <person name="Cao Y."/>
            <person name="Gao Q."/>
            <person name="Zheng S."/>
            <person name="Li Y."/>
            <person name="Yu Y."/>
            <person name="Du H."/>
            <person name="Qi M."/>
            <person name="Li Y."/>
            <person name="Yu H."/>
            <person name="Cui Y."/>
            <person name="Wang N."/>
            <person name="Chen C."/>
            <person name="Wu H."/>
            <person name="Zhao Y."/>
            <person name="Zhang J."/>
            <person name="Li Y."/>
            <person name="Zhou W."/>
            <person name="Zhang B."/>
            <person name="Hu W."/>
            <person name="Eijk M."/>
            <person name="Tang J."/>
            <person name="Witsenboer H."/>
            <person name="Zhao S."/>
            <person name="Li Z."/>
            <person name="Zhang A."/>
            <person name="Wang D."/>
            <person name="Liang C."/>
        </authorList>
    </citation>
    <scope>NUCLEOTIDE SEQUENCE [LARGE SCALE GENOMIC DNA]</scope>
    <source>
        <strain evidence="1">cv. G1812</strain>
    </source>
</reference>
<organism evidence="1 2">
    <name type="scientific">Triticum urartu</name>
    <name type="common">Red wild einkorn</name>
    <name type="synonym">Crithodium urartu</name>
    <dbReference type="NCBI Taxonomy" id="4572"/>
    <lineage>
        <taxon>Eukaryota</taxon>
        <taxon>Viridiplantae</taxon>
        <taxon>Streptophyta</taxon>
        <taxon>Embryophyta</taxon>
        <taxon>Tracheophyta</taxon>
        <taxon>Spermatophyta</taxon>
        <taxon>Magnoliopsida</taxon>
        <taxon>Liliopsida</taxon>
        <taxon>Poales</taxon>
        <taxon>Poaceae</taxon>
        <taxon>BOP clade</taxon>
        <taxon>Pooideae</taxon>
        <taxon>Triticodae</taxon>
        <taxon>Triticeae</taxon>
        <taxon>Triticinae</taxon>
        <taxon>Triticum</taxon>
    </lineage>
</organism>
<sequence>MICFQQKYMLCIPRTLCSFKHDRQRLSLLYVLCIHLGCC</sequence>
<accession>A0A8R7P143</accession>
<dbReference type="AlphaFoldDB" id="A0A8R7P143"/>
<reference evidence="2" key="1">
    <citation type="journal article" date="2013" name="Nature">
        <title>Draft genome of the wheat A-genome progenitor Triticum urartu.</title>
        <authorList>
            <person name="Ling H.Q."/>
            <person name="Zhao S."/>
            <person name="Liu D."/>
            <person name="Wang J."/>
            <person name="Sun H."/>
            <person name="Zhang C."/>
            <person name="Fan H."/>
            <person name="Li D."/>
            <person name="Dong L."/>
            <person name="Tao Y."/>
            <person name="Gao C."/>
            <person name="Wu H."/>
            <person name="Li Y."/>
            <person name="Cui Y."/>
            <person name="Guo X."/>
            <person name="Zheng S."/>
            <person name="Wang B."/>
            <person name="Yu K."/>
            <person name="Liang Q."/>
            <person name="Yang W."/>
            <person name="Lou X."/>
            <person name="Chen J."/>
            <person name="Feng M."/>
            <person name="Jian J."/>
            <person name="Zhang X."/>
            <person name="Luo G."/>
            <person name="Jiang Y."/>
            <person name="Liu J."/>
            <person name="Wang Z."/>
            <person name="Sha Y."/>
            <person name="Zhang B."/>
            <person name="Wu H."/>
            <person name="Tang D."/>
            <person name="Shen Q."/>
            <person name="Xue P."/>
            <person name="Zou S."/>
            <person name="Wang X."/>
            <person name="Liu X."/>
            <person name="Wang F."/>
            <person name="Yang Y."/>
            <person name="An X."/>
            <person name="Dong Z."/>
            <person name="Zhang K."/>
            <person name="Zhang X."/>
            <person name="Luo M.C."/>
            <person name="Dvorak J."/>
            <person name="Tong Y."/>
            <person name="Wang J."/>
            <person name="Yang H."/>
            <person name="Li Z."/>
            <person name="Wang D."/>
            <person name="Zhang A."/>
            <person name="Wang J."/>
        </authorList>
    </citation>
    <scope>NUCLEOTIDE SEQUENCE</scope>
    <source>
        <strain evidence="2">cv. G1812</strain>
    </source>
</reference>
<evidence type="ECO:0000313" key="1">
    <source>
        <dbReference type="EnsemblPlants" id="TuG1812G0100002955.01.T01.cds371344"/>
    </source>
</evidence>
<dbReference type="Gramene" id="TuG1812G0100002955.01.T01">
    <property type="protein sequence ID" value="TuG1812G0100002955.01.T01.cds371344"/>
    <property type="gene ID" value="TuG1812G0100002955.01"/>
</dbReference>
<dbReference type="Proteomes" id="UP000015106">
    <property type="component" value="Chromosome 1"/>
</dbReference>